<dbReference type="EMBL" id="JALJOS010000028">
    <property type="protein sequence ID" value="KAK9824776.1"/>
    <property type="molecule type" value="Genomic_DNA"/>
</dbReference>
<gene>
    <name evidence="1" type="ORF">WJX74_007943</name>
</gene>
<evidence type="ECO:0000313" key="2">
    <source>
        <dbReference type="Proteomes" id="UP001438707"/>
    </source>
</evidence>
<protein>
    <submittedName>
        <fullName evidence="1">Uncharacterized protein</fullName>
    </submittedName>
</protein>
<accession>A0AAW1QTI7</accession>
<dbReference type="Proteomes" id="UP001438707">
    <property type="component" value="Unassembled WGS sequence"/>
</dbReference>
<sequence length="123" mass="13366">MRVEVAVVSTTTLGPVIRGTIMKLGKGDMLEEVSKHKVPTAFVCNFDQTGMHVVPVGGGRTYAAKSSKQISLTGPDDKRQITGVPLIFADGEIGPMQLIFRGTIERSIRDVHPTLEQQGFEGW</sequence>
<comment type="caution">
    <text evidence="1">The sequence shown here is derived from an EMBL/GenBank/DDBJ whole genome shotgun (WGS) entry which is preliminary data.</text>
</comment>
<evidence type="ECO:0000313" key="1">
    <source>
        <dbReference type="EMBL" id="KAK9824776.1"/>
    </source>
</evidence>
<dbReference type="AlphaFoldDB" id="A0AAW1QTI7"/>
<reference evidence="1 2" key="1">
    <citation type="journal article" date="2024" name="Nat. Commun.">
        <title>Phylogenomics reveals the evolutionary origins of lichenization in chlorophyte algae.</title>
        <authorList>
            <person name="Puginier C."/>
            <person name="Libourel C."/>
            <person name="Otte J."/>
            <person name="Skaloud P."/>
            <person name="Haon M."/>
            <person name="Grisel S."/>
            <person name="Petersen M."/>
            <person name="Berrin J.G."/>
            <person name="Delaux P.M."/>
            <person name="Dal Grande F."/>
            <person name="Keller J."/>
        </authorList>
    </citation>
    <scope>NUCLEOTIDE SEQUENCE [LARGE SCALE GENOMIC DNA]</scope>
    <source>
        <strain evidence="1 2">SAG 2145</strain>
    </source>
</reference>
<name>A0AAW1QTI7_9CHLO</name>
<keyword evidence="2" id="KW-1185">Reference proteome</keyword>
<organism evidence="1 2">
    <name type="scientific">Apatococcus lobatus</name>
    <dbReference type="NCBI Taxonomy" id="904363"/>
    <lineage>
        <taxon>Eukaryota</taxon>
        <taxon>Viridiplantae</taxon>
        <taxon>Chlorophyta</taxon>
        <taxon>core chlorophytes</taxon>
        <taxon>Trebouxiophyceae</taxon>
        <taxon>Chlorellales</taxon>
        <taxon>Chlorellaceae</taxon>
        <taxon>Apatococcus</taxon>
    </lineage>
</organism>
<proteinExistence type="predicted"/>